<feature type="compositionally biased region" description="Basic and acidic residues" evidence="7">
    <location>
        <begin position="832"/>
        <end position="842"/>
    </location>
</feature>
<dbReference type="EMBL" id="CP040602">
    <property type="protein sequence ID" value="QCU90215.1"/>
    <property type="molecule type" value="Genomic_DNA"/>
</dbReference>
<name>A0A4P9K5E1_9GAMM</name>
<comment type="similarity">
    <text evidence="4">Belongs to the methyl-accepting chemotaxis (MCP) protein family.</text>
</comment>
<evidence type="ECO:0000256" key="4">
    <source>
        <dbReference type="ARBA" id="ARBA00029447"/>
    </source>
</evidence>
<protein>
    <submittedName>
        <fullName evidence="11">HAMP domain-containing protein</fullName>
    </submittedName>
</protein>
<comment type="subcellular location">
    <subcellularLocation>
        <location evidence="1">Membrane</location>
    </subcellularLocation>
</comment>
<feature type="domain" description="HAMP" evidence="10">
    <location>
        <begin position="388"/>
        <end position="425"/>
    </location>
</feature>
<feature type="coiled-coil region" evidence="6">
    <location>
        <begin position="588"/>
        <end position="615"/>
    </location>
</feature>
<dbReference type="SUPFAM" id="SSF103190">
    <property type="entry name" value="Sensory domain-like"/>
    <property type="match status" value="1"/>
</dbReference>
<dbReference type="Gene3D" id="1.10.287.950">
    <property type="entry name" value="Methyl-accepting chemotaxis protein"/>
    <property type="match status" value="1"/>
</dbReference>
<evidence type="ECO:0000256" key="8">
    <source>
        <dbReference type="SAM" id="Phobius"/>
    </source>
</evidence>
<evidence type="ECO:0000256" key="3">
    <source>
        <dbReference type="ARBA" id="ARBA00023224"/>
    </source>
</evidence>
<feature type="domain" description="Methyl-accepting transducer" evidence="9">
    <location>
        <begin position="566"/>
        <end position="795"/>
    </location>
</feature>
<dbReference type="InterPro" id="IPR004090">
    <property type="entry name" value="Chemotax_Me-accpt_rcpt"/>
</dbReference>
<keyword evidence="3 5" id="KW-0807">Transducer</keyword>
<keyword evidence="8" id="KW-1133">Transmembrane helix</keyword>
<evidence type="ECO:0000256" key="2">
    <source>
        <dbReference type="ARBA" id="ARBA00022481"/>
    </source>
</evidence>
<keyword evidence="12" id="KW-1185">Reference proteome</keyword>
<dbReference type="CDD" id="cd06225">
    <property type="entry name" value="HAMP"/>
    <property type="match status" value="1"/>
</dbReference>
<dbReference type="CDD" id="cd11386">
    <property type="entry name" value="MCP_signal"/>
    <property type="match status" value="1"/>
</dbReference>
<keyword evidence="6" id="KW-0175">Coiled coil</keyword>
<dbReference type="InterPro" id="IPR004089">
    <property type="entry name" value="MCPsignal_dom"/>
</dbReference>
<dbReference type="PANTHER" id="PTHR43531">
    <property type="entry name" value="PROTEIN ICFG"/>
    <property type="match status" value="1"/>
</dbReference>
<dbReference type="SMART" id="SM00283">
    <property type="entry name" value="MA"/>
    <property type="match status" value="1"/>
</dbReference>
<dbReference type="Pfam" id="PF18947">
    <property type="entry name" value="HAMP_2"/>
    <property type="match status" value="2"/>
</dbReference>
<evidence type="ECO:0000256" key="5">
    <source>
        <dbReference type="PROSITE-ProRule" id="PRU00284"/>
    </source>
</evidence>
<sequence>MFRNASLRAKVIFSTALTGLITATILGIVIYNTSIVPIKQIERDRVIDQMSDYINAQINLKVQGGILGSTALSTEPVVVSSLEVEEREVVIPTLAKLKEQFANQTGYKSIRSHLITMDGRSLVRSWDINNYGQDVTNNPIVKKVMKEKQAYGALAVGGVGVAVMAISPVMADGEFMGMVSFLQGLASVRKAFTADMEGQWIMLVDKEQLTKQYGDLEVVSKNMPINNKYILSNNRWFDKDAVEFLKRAFQPIDGEERQVYSFEDKTLIDIPAYDADNQIFGRHIFIIDKNKYEAPINAAMESAQISLAGIILVIILLTAIIVVLVNRMIICPLQKVQANTAKILETGDFSLRNEVMSKDEVGQTSEAINNLLEQISSALDEANSTVYAISQGNFDSRIQGDYHGDLQKLKDGINDSTETIEEVMNSLSSAMQAMREGNYSTTISSANTAGRYKDMLENAKQAFSETNQVIQEINNVMQSMQQGNYSKRVEIIAQGDLKTLKYSINDSMESLNSAINDIVSAVTSLSEGDLTKTITNEYHGDLLTLKEAINQSITNLADIVSKVVEAGVIVNNESSNVSGGANDVRQKIQQQAAAIEQTSATMEEMNAAVQNNTENAMQASEVVEQVQGESGKAQDVMTRTIEAMDSIQASSSEIAEIVTLIDSIAFQTNLLALNAAVEAARAGEHGRGFAVVAGEVRSLAQKSADAAKDIKNLIDSSVQRISQGTELARASGEVQKEIMVSINNVAEMIHQINAASQEQAEGVSQVHQAISEIDSATQANAALVESTSSSADNMSSQAASLNEYMSFFKTGKSVTQAKPLAAPQKPVAPAAEKPKAADKVETPKLTTKPVVNAATDKATAAKPAESKTQAKPSTAKPDGLQTPAPTQPTGNDDEWAEF</sequence>
<dbReference type="Gene3D" id="1.10.8.500">
    <property type="entry name" value="HAMP domain in histidine kinase"/>
    <property type="match status" value="1"/>
</dbReference>
<feature type="domain" description="HAMP" evidence="10">
    <location>
        <begin position="509"/>
        <end position="561"/>
    </location>
</feature>
<feature type="compositionally biased region" description="Low complexity" evidence="7">
    <location>
        <begin position="819"/>
        <end position="831"/>
    </location>
</feature>
<dbReference type="Pfam" id="PF00015">
    <property type="entry name" value="MCPsignal"/>
    <property type="match status" value="1"/>
</dbReference>
<dbReference type="InterPro" id="IPR029151">
    <property type="entry name" value="Sensor-like_sf"/>
</dbReference>
<evidence type="ECO:0000256" key="1">
    <source>
        <dbReference type="ARBA" id="ARBA00004370"/>
    </source>
</evidence>
<dbReference type="OrthoDB" id="6433966at2"/>
<dbReference type="GO" id="GO:0006935">
    <property type="term" value="P:chemotaxis"/>
    <property type="evidence" value="ECO:0007669"/>
    <property type="project" value="InterPro"/>
</dbReference>
<dbReference type="Pfam" id="PF14827">
    <property type="entry name" value="dCache_3"/>
    <property type="match status" value="1"/>
</dbReference>
<feature type="transmembrane region" description="Helical" evidence="8">
    <location>
        <begin position="305"/>
        <end position="325"/>
    </location>
</feature>
<gene>
    <name evidence="11" type="ORF">FE785_06020</name>
</gene>
<dbReference type="InterPro" id="IPR003660">
    <property type="entry name" value="HAMP_dom"/>
</dbReference>
<proteinExistence type="inferred from homology"/>
<dbReference type="GO" id="GO:0005886">
    <property type="term" value="C:plasma membrane"/>
    <property type="evidence" value="ECO:0007669"/>
    <property type="project" value="TreeGrafter"/>
</dbReference>
<feature type="transmembrane region" description="Helical" evidence="8">
    <location>
        <begin position="12"/>
        <end position="31"/>
    </location>
</feature>
<dbReference type="SUPFAM" id="SSF58104">
    <property type="entry name" value="Methyl-accepting chemotaxis protein (MCP) signaling domain"/>
    <property type="match status" value="2"/>
</dbReference>
<feature type="compositionally biased region" description="Low complexity" evidence="7">
    <location>
        <begin position="853"/>
        <end position="863"/>
    </location>
</feature>
<feature type="transmembrane region" description="Helical" evidence="8">
    <location>
        <begin position="150"/>
        <end position="171"/>
    </location>
</feature>
<dbReference type="InterPro" id="IPR029150">
    <property type="entry name" value="dCache_3"/>
</dbReference>
<dbReference type="FunFam" id="1.10.287.950:FF:000001">
    <property type="entry name" value="Methyl-accepting chemotaxis sensory transducer"/>
    <property type="match status" value="1"/>
</dbReference>
<dbReference type="InterPro" id="IPR051310">
    <property type="entry name" value="MCP_chemotaxis"/>
</dbReference>
<keyword evidence="2" id="KW-0488">Methylation</keyword>
<dbReference type="Proteomes" id="UP000304864">
    <property type="component" value="Chromosome"/>
</dbReference>
<dbReference type="GO" id="GO:0004888">
    <property type="term" value="F:transmembrane signaling receptor activity"/>
    <property type="evidence" value="ECO:0007669"/>
    <property type="project" value="InterPro"/>
</dbReference>
<dbReference type="PROSITE" id="PS50111">
    <property type="entry name" value="CHEMOTAXIS_TRANSDUC_2"/>
    <property type="match status" value="1"/>
</dbReference>
<dbReference type="PRINTS" id="PR00260">
    <property type="entry name" value="CHEMTRNSDUCR"/>
</dbReference>
<dbReference type="PROSITE" id="PS50885">
    <property type="entry name" value="HAMP"/>
    <property type="match status" value="3"/>
</dbReference>
<dbReference type="GO" id="GO:0007165">
    <property type="term" value="P:signal transduction"/>
    <property type="evidence" value="ECO:0007669"/>
    <property type="project" value="UniProtKB-KW"/>
</dbReference>
<evidence type="ECO:0000259" key="9">
    <source>
        <dbReference type="PROSITE" id="PS50111"/>
    </source>
</evidence>
<keyword evidence="8" id="KW-0812">Transmembrane</keyword>
<accession>A0A4P9K5E1</accession>
<evidence type="ECO:0000256" key="7">
    <source>
        <dbReference type="SAM" id="MobiDB-lite"/>
    </source>
</evidence>
<keyword evidence="8" id="KW-0472">Membrane</keyword>
<dbReference type="SMART" id="SM00304">
    <property type="entry name" value="HAMP"/>
    <property type="match status" value="3"/>
</dbReference>
<reference evidence="11 12" key="1">
    <citation type="submission" date="2019-05" db="EMBL/GenBank/DDBJ databases">
        <title>Thiomicrorhabdus sediminis sp. nov, a novel sulfur-oxidizing bacterium isolated from coastal sediment.</title>
        <authorList>
            <person name="Liu X."/>
        </authorList>
    </citation>
    <scope>NUCLEOTIDE SEQUENCE [LARGE SCALE GENOMIC DNA]</scope>
    <source>
        <strain evidence="11 12">G1</strain>
    </source>
</reference>
<dbReference type="Gene3D" id="1.20.120.1530">
    <property type="match status" value="1"/>
</dbReference>
<evidence type="ECO:0000313" key="12">
    <source>
        <dbReference type="Proteomes" id="UP000304864"/>
    </source>
</evidence>
<evidence type="ECO:0000259" key="10">
    <source>
        <dbReference type="PROSITE" id="PS50885"/>
    </source>
</evidence>
<organism evidence="11 12">
    <name type="scientific">Thiomicrorhabdus sediminis</name>
    <dbReference type="NCBI Taxonomy" id="2580412"/>
    <lineage>
        <taxon>Bacteria</taxon>
        <taxon>Pseudomonadati</taxon>
        <taxon>Pseudomonadota</taxon>
        <taxon>Gammaproteobacteria</taxon>
        <taxon>Thiotrichales</taxon>
        <taxon>Piscirickettsiaceae</taxon>
        <taxon>Thiomicrorhabdus</taxon>
    </lineage>
</organism>
<dbReference type="PANTHER" id="PTHR43531:SF14">
    <property type="entry name" value="METHYL-ACCEPTING CHEMOTAXIS PROTEIN I-RELATED"/>
    <property type="match status" value="1"/>
</dbReference>
<dbReference type="KEGG" id="thig:FE785_06020"/>
<dbReference type="AlphaFoldDB" id="A0A4P9K5E1"/>
<feature type="domain" description="HAMP" evidence="10">
    <location>
        <begin position="327"/>
        <end position="380"/>
    </location>
</feature>
<feature type="region of interest" description="Disordered" evidence="7">
    <location>
        <begin position="819"/>
        <end position="898"/>
    </location>
</feature>
<dbReference type="RefSeq" id="WP_138564890.1">
    <property type="nucleotide sequence ID" value="NZ_CP040602.1"/>
</dbReference>
<evidence type="ECO:0000313" key="11">
    <source>
        <dbReference type="EMBL" id="QCU90215.1"/>
    </source>
</evidence>
<evidence type="ECO:0000256" key="6">
    <source>
        <dbReference type="SAM" id="Coils"/>
    </source>
</evidence>